<dbReference type="Gene3D" id="3.30.2190.10">
    <property type="entry name" value="PG1857-like"/>
    <property type="match status" value="1"/>
</dbReference>
<evidence type="ECO:0000313" key="2">
    <source>
        <dbReference type="EMBL" id="SJZ69857.1"/>
    </source>
</evidence>
<dbReference type="EMBL" id="FUXK01000007">
    <property type="protein sequence ID" value="SJZ69857.1"/>
    <property type="molecule type" value="Genomic_DNA"/>
</dbReference>
<dbReference type="eggNOG" id="ENOG5032RXB">
    <property type="taxonomic scope" value="Bacteria"/>
</dbReference>
<reference evidence="2 3" key="1">
    <citation type="submission" date="2017-02" db="EMBL/GenBank/DDBJ databases">
        <authorList>
            <person name="Peterson S.W."/>
        </authorList>
    </citation>
    <scope>NUCLEOTIDE SEQUENCE [LARGE SCALE GENOMIC DNA]</scope>
    <source>
        <strain evidence="2 3">ATCC 43324</strain>
    </source>
</reference>
<dbReference type="RefSeq" id="WP_004381333.1">
    <property type="nucleotide sequence ID" value="NZ_CAJPPD010000043.1"/>
</dbReference>
<dbReference type="InterPro" id="IPR018594">
    <property type="entry name" value="DUF2023"/>
</dbReference>
<dbReference type="GeneID" id="95426786"/>
<feature type="domain" description="DUF2023" evidence="1">
    <location>
        <begin position="12"/>
        <end position="112"/>
    </location>
</feature>
<name>A0A1T4MSQ2_9BACT</name>
<proteinExistence type="predicted"/>
<evidence type="ECO:0000259" key="1">
    <source>
        <dbReference type="Pfam" id="PF09633"/>
    </source>
</evidence>
<dbReference type="Pfam" id="PF09633">
    <property type="entry name" value="DUF2023"/>
    <property type="match status" value="1"/>
</dbReference>
<dbReference type="STRING" id="28136.SAMN02745202_00845"/>
<sequence length="114" mass="13590">MLQAEVIPSDLRVLSEQIYQYKKGVRKMVLYTFPERYRQQALDKLERQGIDYFVQPVGNSRINLFFGRKECMDTIRKFIHQPLNELTPEEDFILGTLLGYDICSQCERYCKRKS</sequence>
<dbReference type="SUPFAM" id="SSF160448">
    <property type="entry name" value="PG1857-like"/>
    <property type="match status" value="1"/>
</dbReference>
<protein>
    <recommendedName>
        <fullName evidence="1">DUF2023 domain-containing protein</fullName>
    </recommendedName>
</protein>
<dbReference type="AlphaFoldDB" id="A0A1T4MSQ2"/>
<dbReference type="InterPro" id="IPR036780">
    <property type="entry name" value="PG1857-like_sf"/>
</dbReference>
<dbReference type="Proteomes" id="UP000190065">
    <property type="component" value="Unassembled WGS sequence"/>
</dbReference>
<evidence type="ECO:0000313" key="3">
    <source>
        <dbReference type="Proteomes" id="UP000190065"/>
    </source>
</evidence>
<accession>A0A1T4MSQ2</accession>
<gene>
    <name evidence="2" type="ORF">SAMN02745202_00845</name>
</gene>
<organism evidence="2 3">
    <name type="scientific">Segatella oulorum</name>
    <dbReference type="NCBI Taxonomy" id="28136"/>
    <lineage>
        <taxon>Bacteria</taxon>
        <taxon>Pseudomonadati</taxon>
        <taxon>Bacteroidota</taxon>
        <taxon>Bacteroidia</taxon>
        <taxon>Bacteroidales</taxon>
        <taxon>Prevotellaceae</taxon>
        <taxon>Segatella</taxon>
    </lineage>
</organism>